<evidence type="ECO:0000313" key="1">
    <source>
        <dbReference type="EMBL" id="GAA3544539.1"/>
    </source>
</evidence>
<protein>
    <submittedName>
        <fullName evidence="1">Uncharacterized protein</fullName>
    </submittedName>
</protein>
<reference evidence="2" key="1">
    <citation type="journal article" date="2019" name="Int. J. Syst. Evol. Microbiol.">
        <title>The Global Catalogue of Microorganisms (GCM) 10K type strain sequencing project: providing services to taxonomists for standard genome sequencing and annotation.</title>
        <authorList>
            <consortium name="The Broad Institute Genomics Platform"/>
            <consortium name="The Broad Institute Genome Sequencing Center for Infectious Disease"/>
            <person name="Wu L."/>
            <person name="Ma J."/>
        </authorList>
    </citation>
    <scope>NUCLEOTIDE SEQUENCE [LARGE SCALE GENOMIC DNA]</scope>
    <source>
        <strain evidence="2">JCM 17656</strain>
    </source>
</reference>
<accession>A0ABP6W0Q9</accession>
<evidence type="ECO:0000313" key="2">
    <source>
        <dbReference type="Proteomes" id="UP001500707"/>
    </source>
</evidence>
<gene>
    <name evidence="1" type="ORF">GCM10022295_28080</name>
</gene>
<sequence>MVNEGLNLPSSLPVGKTVRIGHTDPRLADWVGTWNRLARLEKQRRQVLASETFKP</sequence>
<keyword evidence="2" id="KW-1185">Reference proteome</keyword>
<dbReference type="Proteomes" id="UP001500707">
    <property type="component" value="Unassembled WGS sequence"/>
</dbReference>
<proteinExistence type="predicted"/>
<name>A0ABP6W0Q9_9ACTN</name>
<comment type="caution">
    <text evidence="1">The sequence shown here is derived from an EMBL/GenBank/DDBJ whole genome shotgun (WGS) entry which is preliminary data.</text>
</comment>
<organism evidence="1 2">
    <name type="scientific">Streptomyces osmaniensis</name>
    <dbReference type="NCBI Taxonomy" id="593134"/>
    <lineage>
        <taxon>Bacteria</taxon>
        <taxon>Bacillati</taxon>
        <taxon>Actinomycetota</taxon>
        <taxon>Actinomycetes</taxon>
        <taxon>Kitasatosporales</taxon>
        <taxon>Streptomycetaceae</taxon>
        <taxon>Streptomyces</taxon>
    </lineage>
</organism>
<dbReference type="EMBL" id="BAABCE010000005">
    <property type="protein sequence ID" value="GAA3544539.1"/>
    <property type="molecule type" value="Genomic_DNA"/>
</dbReference>